<evidence type="ECO:0000313" key="1">
    <source>
        <dbReference type="EnsemblPlants" id="AVESA.00010b.r2.6CG1087370.1.CDS"/>
    </source>
</evidence>
<reference evidence="1" key="1">
    <citation type="submission" date="2021-05" db="EMBL/GenBank/DDBJ databases">
        <authorList>
            <person name="Scholz U."/>
            <person name="Mascher M."/>
            <person name="Fiebig A."/>
        </authorList>
    </citation>
    <scope>NUCLEOTIDE SEQUENCE [LARGE SCALE GENOMIC DNA]</scope>
</reference>
<reference evidence="1" key="2">
    <citation type="submission" date="2025-09" db="UniProtKB">
        <authorList>
            <consortium name="EnsemblPlants"/>
        </authorList>
    </citation>
    <scope>IDENTIFICATION</scope>
</reference>
<accession>A0ACD5Z315</accession>
<keyword evidence="2" id="KW-1185">Reference proteome</keyword>
<sequence>MQKKDLQGNAYFVQIDDESVVLKMLSDPEIEKTVHLYVSKEKATNDIALSEHPNESVLLQDHTVATEGVAQLIVRSLQRQLRRSKRLNVIQITDQHNGEDGDINNGEQYITLGDESQALEDEEDRVHHQLRKEVVKRKRTSLPIVWNMPPGQRIVIKCNEESQPIGEEGAILGKFLGTITRNGGLCPLNINDWRDLKKNSSEQTILQCVKTNFMYPKSCEKWILKSIGRDWRKFKSSLKKAIFNPAIEKNPDIKRKALYKFYPDDVDKDQWRGLVKFWNSKKGKALTEKNVISRSLVKNSHNAGTKSFACWSEDIRQANPEKKRPHRSTVYLATHKKKDNAKNKEKNERRARLEDIITQQPELTQNVNGRVAWEGDALQEVLGEEKAGHVHGMGFLPTPKKVYGRTPRYLKNINMTTTDGSACDGEDDVREEIAKMKEHIKRLEDRNNKEGYGNVGIEEENLQSNNNGVSPLPILHGKTKFVESPMQWTR</sequence>
<dbReference type="EnsemblPlants" id="AVESA.00010b.r2.6CG1087370.1">
    <property type="protein sequence ID" value="AVESA.00010b.r2.6CG1087370.1.CDS"/>
    <property type="gene ID" value="AVESA.00010b.r2.6CG1087370"/>
</dbReference>
<dbReference type="Proteomes" id="UP001732700">
    <property type="component" value="Chromosome 6C"/>
</dbReference>
<proteinExistence type="predicted"/>
<name>A0ACD5Z315_AVESA</name>
<organism evidence="1 2">
    <name type="scientific">Avena sativa</name>
    <name type="common">Oat</name>
    <dbReference type="NCBI Taxonomy" id="4498"/>
    <lineage>
        <taxon>Eukaryota</taxon>
        <taxon>Viridiplantae</taxon>
        <taxon>Streptophyta</taxon>
        <taxon>Embryophyta</taxon>
        <taxon>Tracheophyta</taxon>
        <taxon>Spermatophyta</taxon>
        <taxon>Magnoliopsida</taxon>
        <taxon>Liliopsida</taxon>
        <taxon>Poales</taxon>
        <taxon>Poaceae</taxon>
        <taxon>BOP clade</taxon>
        <taxon>Pooideae</taxon>
        <taxon>Poodae</taxon>
        <taxon>Poeae</taxon>
        <taxon>Poeae Chloroplast Group 1 (Aveneae type)</taxon>
        <taxon>Aveninae</taxon>
        <taxon>Avena</taxon>
    </lineage>
</organism>
<evidence type="ECO:0000313" key="2">
    <source>
        <dbReference type="Proteomes" id="UP001732700"/>
    </source>
</evidence>
<protein>
    <submittedName>
        <fullName evidence="1">Uncharacterized protein</fullName>
    </submittedName>
</protein>